<dbReference type="InterPro" id="IPR051199">
    <property type="entry name" value="LPS_LOS_Heptosyltrfase"/>
</dbReference>
<dbReference type="GO" id="GO:0008713">
    <property type="term" value="F:ADP-heptose-lipopolysaccharide heptosyltransferase activity"/>
    <property type="evidence" value="ECO:0007669"/>
    <property type="project" value="TreeGrafter"/>
</dbReference>
<accession>A0A0J8GV50</accession>
<gene>
    <name evidence="1" type="ORF">XM47_03540</name>
</gene>
<dbReference type="Gene3D" id="3.40.50.2000">
    <property type="entry name" value="Glycogen Phosphorylase B"/>
    <property type="match status" value="1"/>
</dbReference>
<evidence type="ECO:0000313" key="1">
    <source>
        <dbReference type="EMBL" id="KMT66612.1"/>
    </source>
</evidence>
<sequence length="324" mass="36803">MESSQTTQIKILIIRFLGLADVASIGLPAIRHYQKMYPNSEIHFLTFAEGKDIIELAEPCVKVKHLAKNAWPAELLPAMEAFLGLAEEIIGEAYDQIINLDTSFMPCFLSRFLKDAGERFMGNSMNLSVQGLIESFQAQTLQPEYVQEPSRYMESTFSGMEKWYTRWWQSRYVPENGYPEYYLSQCCQLDNLEFDMAIDVPADELLQKRAEKQKVILLANEGLSAYPELAELKNNLQQKGYFVWQESLSNTPIKMLLAMLKATDLMISFPSELYWLAKSVNCPAVLLTDSGSVNLTCPEHILPILGENLPSSEQIIDKIEAIFS</sequence>
<dbReference type="RefSeq" id="WP_053084504.1">
    <property type="nucleotide sequence ID" value="NZ_KQ130483.1"/>
</dbReference>
<organism evidence="1 2">
    <name type="scientific">Catenovulum maritimum</name>
    <dbReference type="NCBI Taxonomy" id="1513271"/>
    <lineage>
        <taxon>Bacteria</taxon>
        <taxon>Pseudomonadati</taxon>
        <taxon>Pseudomonadota</taxon>
        <taxon>Gammaproteobacteria</taxon>
        <taxon>Alteromonadales</taxon>
        <taxon>Alteromonadaceae</taxon>
        <taxon>Catenovulum</taxon>
    </lineage>
</organism>
<comment type="caution">
    <text evidence="1">The sequence shown here is derived from an EMBL/GenBank/DDBJ whole genome shotgun (WGS) entry which is preliminary data.</text>
</comment>
<proteinExistence type="predicted"/>
<dbReference type="GO" id="GO:0009244">
    <property type="term" value="P:lipopolysaccharide core region biosynthetic process"/>
    <property type="evidence" value="ECO:0007669"/>
    <property type="project" value="TreeGrafter"/>
</dbReference>
<name>A0A0J8GV50_9ALTE</name>
<dbReference type="SUPFAM" id="SSF53756">
    <property type="entry name" value="UDP-Glycosyltransferase/glycogen phosphorylase"/>
    <property type="match status" value="1"/>
</dbReference>
<dbReference type="OrthoDB" id="5727346at2"/>
<dbReference type="AlphaFoldDB" id="A0A0J8GV50"/>
<evidence type="ECO:0008006" key="3">
    <source>
        <dbReference type="Google" id="ProtNLM"/>
    </source>
</evidence>
<dbReference type="Proteomes" id="UP000037600">
    <property type="component" value="Unassembled WGS sequence"/>
</dbReference>
<dbReference type="PANTHER" id="PTHR30160:SF1">
    <property type="entry name" value="LIPOPOLYSACCHARIDE 1,2-N-ACETYLGLUCOSAMINETRANSFERASE-RELATED"/>
    <property type="match status" value="1"/>
</dbReference>
<dbReference type="STRING" id="1513271.XM47_03540"/>
<dbReference type="EMBL" id="LAZL01000003">
    <property type="protein sequence ID" value="KMT66612.1"/>
    <property type="molecule type" value="Genomic_DNA"/>
</dbReference>
<dbReference type="GO" id="GO:0005829">
    <property type="term" value="C:cytosol"/>
    <property type="evidence" value="ECO:0007669"/>
    <property type="project" value="TreeGrafter"/>
</dbReference>
<reference evidence="1 2" key="1">
    <citation type="submission" date="2015-04" db="EMBL/GenBank/DDBJ databases">
        <title>Draft Genome Sequence of the Novel Agar-Digesting Marine Bacterium Q1.</title>
        <authorList>
            <person name="Li Y."/>
            <person name="Li D."/>
            <person name="Chen G."/>
            <person name="Du Z."/>
        </authorList>
    </citation>
    <scope>NUCLEOTIDE SEQUENCE [LARGE SCALE GENOMIC DNA]</scope>
    <source>
        <strain evidence="1 2">Q1</strain>
    </source>
</reference>
<dbReference type="PANTHER" id="PTHR30160">
    <property type="entry name" value="TETRAACYLDISACCHARIDE 4'-KINASE-RELATED"/>
    <property type="match status" value="1"/>
</dbReference>
<keyword evidence="2" id="KW-1185">Reference proteome</keyword>
<protein>
    <recommendedName>
        <fullName evidence="3">Glycosyl transferase</fullName>
    </recommendedName>
</protein>
<evidence type="ECO:0000313" key="2">
    <source>
        <dbReference type="Proteomes" id="UP000037600"/>
    </source>
</evidence>